<feature type="compositionally biased region" description="Basic and acidic residues" evidence="1">
    <location>
        <begin position="1"/>
        <end position="15"/>
    </location>
</feature>
<dbReference type="GO" id="GO:0000278">
    <property type="term" value="P:mitotic cell cycle"/>
    <property type="evidence" value="ECO:0007669"/>
    <property type="project" value="TreeGrafter"/>
</dbReference>
<accession>A0A6A1V8N0</accession>
<dbReference type="GO" id="GO:0000076">
    <property type="term" value="P:DNA replication checkpoint signaling"/>
    <property type="evidence" value="ECO:0007669"/>
    <property type="project" value="TreeGrafter"/>
</dbReference>
<protein>
    <submittedName>
        <fullName evidence="2">CDT1-like protein b</fullName>
    </submittedName>
</protein>
<dbReference type="PANTHER" id="PTHR28637">
    <property type="entry name" value="DNA REPLICATION FACTOR CDT1"/>
    <property type="match status" value="1"/>
</dbReference>
<evidence type="ECO:0000256" key="1">
    <source>
        <dbReference type="SAM" id="MobiDB-lite"/>
    </source>
</evidence>
<dbReference type="EMBL" id="RXIC02000024">
    <property type="protein sequence ID" value="KAB1208805.1"/>
    <property type="molecule type" value="Genomic_DNA"/>
</dbReference>
<dbReference type="AlphaFoldDB" id="A0A6A1V8N0"/>
<feature type="region of interest" description="Disordered" evidence="1">
    <location>
        <begin position="1"/>
        <end position="33"/>
    </location>
</feature>
<dbReference type="Proteomes" id="UP000516437">
    <property type="component" value="Chromosome 6"/>
</dbReference>
<evidence type="ECO:0000313" key="2">
    <source>
        <dbReference type="EMBL" id="KAB1208805.1"/>
    </source>
</evidence>
<dbReference type="GO" id="GO:0071163">
    <property type="term" value="P:DNA replication preinitiation complex assembly"/>
    <property type="evidence" value="ECO:0007669"/>
    <property type="project" value="InterPro"/>
</dbReference>
<comment type="caution">
    <text evidence="2">The sequence shown here is derived from an EMBL/GenBank/DDBJ whole genome shotgun (WGS) entry which is preliminary data.</text>
</comment>
<dbReference type="SUPFAM" id="SSF46785">
    <property type="entry name" value="Winged helix' DNA-binding domain"/>
    <property type="match status" value="1"/>
</dbReference>
<dbReference type="InterPro" id="IPR045173">
    <property type="entry name" value="Cdt1"/>
</dbReference>
<gene>
    <name evidence="2" type="ORF">CJ030_MR6G026966</name>
</gene>
<evidence type="ECO:0000313" key="3">
    <source>
        <dbReference type="Proteomes" id="UP000516437"/>
    </source>
</evidence>
<dbReference type="GO" id="GO:0003677">
    <property type="term" value="F:DNA binding"/>
    <property type="evidence" value="ECO:0007669"/>
    <property type="project" value="InterPro"/>
</dbReference>
<dbReference type="PANTHER" id="PTHR28637:SF1">
    <property type="entry name" value="DNA REPLICATION FACTOR CDT1"/>
    <property type="match status" value="1"/>
</dbReference>
<organism evidence="2 3">
    <name type="scientific">Morella rubra</name>
    <name type="common">Chinese bayberry</name>
    <dbReference type="NCBI Taxonomy" id="262757"/>
    <lineage>
        <taxon>Eukaryota</taxon>
        <taxon>Viridiplantae</taxon>
        <taxon>Streptophyta</taxon>
        <taxon>Embryophyta</taxon>
        <taxon>Tracheophyta</taxon>
        <taxon>Spermatophyta</taxon>
        <taxon>Magnoliopsida</taxon>
        <taxon>eudicotyledons</taxon>
        <taxon>Gunneridae</taxon>
        <taxon>Pentapetalae</taxon>
        <taxon>rosids</taxon>
        <taxon>fabids</taxon>
        <taxon>Fagales</taxon>
        <taxon>Myricaceae</taxon>
        <taxon>Morella</taxon>
    </lineage>
</organism>
<dbReference type="InterPro" id="IPR036390">
    <property type="entry name" value="WH_DNA-bd_sf"/>
</dbReference>
<keyword evidence="3" id="KW-1185">Reference proteome</keyword>
<sequence length="221" mass="24909">MNGIRKVADSLHDSDCPDQSGSRPKSARSQRESLPEKYEILARFFDSLDTSIRLLRLKGSSPTFANICNHIWSCLPKQKQCLSLIYGLLENVISGHGDISWLLFWFHFGFDEDQVYMVDEISKEMLLERSNREKPDANSNTRKVPNLSLEMPIEALGKQQLAASHLSGSFRRFFSRKVACNDGNNASQNLSKASLQPLVVPVPELPQRGNCCCSIPRRIVV</sequence>
<name>A0A6A1V8N0_9ROSI</name>
<dbReference type="GO" id="GO:0005634">
    <property type="term" value="C:nucleus"/>
    <property type="evidence" value="ECO:0007669"/>
    <property type="project" value="TreeGrafter"/>
</dbReference>
<reference evidence="2 3" key="1">
    <citation type="journal article" date="2019" name="Plant Biotechnol. J.">
        <title>The red bayberry genome and genetic basis of sex determination.</title>
        <authorList>
            <person name="Jia H.M."/>
            <person name="Jia H.J."/>
            <person name="Cai Q.L."/>
            <person name="Wang Y."/>
            <person name="Zhao H.B."/>
            <person name="Yang W.F."/>
            <person name="Wang G.Y."/>
            <person name="Li Y.H."/>
            <person name="Zhan D.L."/>
            <person name="Shen Y.T."/>
            <person name="Niu Q.F."/>
            <person name="Chang L."/>
            <person name="Qiu J."/>
            <person name="Zhao L."/>
            <person name="Xie H.B."/>
            <person name="Fu W.Y."/>
            <person name="Jin J."/>
            <person name="Li X.W."/>
            <person name="Jiao Y."/>
            <person name="Zhou C.C."/>
            <person name="Tu T."/>
            <person name="Chai C.Y."/>
            <person name="Gao J.L."/>
            <person name="Fan L.J."/>
            <person name="van de Weg E."/>
            <person name="Wang J.Y."/>
            <person name="Gao Z.S."/>
        </authorList>
    </citation>
    <scope>NUCLEOTIDE SEQUENCE [LARGE SCALE GENOMIC DNA]</scope>
    <source>
        <tissue evidence="2">Leaves</tissue>
    </source>
</reference>
<dbReference type="OrthoDB" id="1737908at2759"/>
<proteinExistence type="predicted"/>
<dbReference type="GO" id="GO:0030174">
    <property type="term" value="P:regulation of DNA-templated DNA replication initiation"/>
    <property type="evidence" value="ECO:0007669"/>
    <property type="project" value="InterPro"/>
</dbReference>
<dbReference type="GO" id="GO:0070182">
    <property type="term" value="F:DNA polymerase binding"/>
    <property type="evidence" value="ECO:0007669"/>
    <property type="project" value="TreeGrafter"/>
</dbReference>